<accession>A0A372MFQ6</accession>
<dbReference type="RefSeq" id="WP_117330646.1">
    <property type="nucleotide sequence ID" value="NZ_QUWK01000008.1"/>
</dbReference>
<dbReference type="InterPro" id="IPR000238">
    <property type="entry name" value="RbfA"/>
</dbReference>
<dbReference type="NCBIfam" id="TIGR00082">
    <property type="entry name" value="rbfA"/>
    <property type="match status" value="1"/>
</dbReference>
<reference evidence="3 4" key="2">
    <citation type="submission" date="2018-09" db="EMBL/GenBank/DDBJ databases">
        <title>Genome of Sphaerochaeta halotolerans strain 4-11.</title>
        <authorList>
            <person name="Nazina T.N."/>
            <person name="Sokolova D.S."/>
        </authorList>
    </citation>
    <scope>NUCLEOTIDE SEQUENCE [LARGE SCALE GENOMIC DNA]</scope>
    <source>
        <strain evidence="3 4">4-11</strain>
    </source>
</reference>
<comment type="subcellular location">
    <subcellularLocation>
        <location evidence="2">Cytoplasm</location>
    </subcellularLocation>
</comment>
<dbReference type="InterPro" id="IPR015946">
    <property type="entry name" value="KH_dom-like_a/b"/>
</dbReference>
<protein>
    <recommendedName>
        <fullName evidence="2">Ribosome-binding factor A</fullName>
    </recommendedName>
</protein>
<dbReference type="PANTHER" id="PTHR33515">
    <property type="entry name" value="RIBOSOME-BINDING FACTOR A, CHLOROPLASTIC-RELATED"/>
    <property type="match status" value="1"/>
</dbReference>
<evidence type="ECO:0000256" key="2">
    <source>
        <dbReference type="HAMAP-Rule" id="MF_00003"/>
    </source>
</evidence>
<evidence type="ECO:0000313" key="3">
    <source>
        <dbReference type="EMBL" id="RFU94612.1"/>
    </source>
</evidence>
<dbReference type="Gene3D" id="3.30.300.20">
    <property type="match status" value="1"/>
</dbReference>
<keyword evidence="2" id="KW-0963">Cytoplasm</keyword>
<dbReference type="SUPFAM" id="SSF89919">
    <property type="entry name" value="Ribosome-binding factor A, RbfA"/>
    <property type="match status" value="1"/>
</dbReference>
<dbReference type="AlphaFoldDB" id="A0A372MFQ6"/>
<dbReference type="EMBL" id="QUWK01000008">
    <property type="protein sequence ID" value="RFU94612.1"/>
    <property type="molecule type" value="Genomic_DNA"/>
</dbReference>
<dbReference type="Pfam" id="PF02033">
    <property type="entry name" value="RBFA"/>
    <property type="match status" value="1"/>
</dbReference>
<dbReference type="InterPro" id="IPR023799">
    <property type="entry name" value="RbfA_dom_sf"/>
</dbReference>
<keyword evidence="4" id="KW-1185">Reference proteome</keyword>
<dbReference type="GO" id="GO:0030490">
    <property type="term" value="P:maturation of SSU-rRNA"/>
    <property type="evidence" value="ECO:0007669"/>
    <property type="project" value="UniProtKB-UniRule"/>
</dbReference>
<dbReference type="GO" id="GO:0043024">
    <property type="term" value="F:ribosomal small subunit binding"/>
    <property type="evidence" value="ECO:0007669"/>
    <property type="project" value="TreeGrafter"/>
</dbReference>
<comment type="caution">
    <text evidence="3">The sequence shown here is derived from an EMBL/GenBank/DDBJ whole genome shotgun (WGS) entry which is preliminary data.</text>
</comment>
<evidence type="ECO:0000256" key="1">
    <source>
        <dbReference type="ARBA" id="ARBA00022517"/>
    </source>
</evidence>
<name>A0A372MFQ6_9SPIR</name>
<evidence type="ECO:0000313" key="4">
    <source>
        <dbReference type="Proteomes" id="UP000264002"/>
    </source>
</evidence>
<reference evidence="4" key="1">
    <citation type="submission" date="2018-08" db="EMBL/GenBank/DDBJ databases">
        <authorList>
            <person name="Grouzdev D.S."/>
            <person name="Krutkina M.S."/>
        </authorList>
    </citation>
    <scope>NUCLEOTIDE SEQUENCE [LARGE SCALE GENOMIC DNA]</scope>
    <source>
        <strain evidence="4">4-11</strain>
    </source>
</reference>
<dbReference type="Proteomes" id="UP000264002">
    <property type="component" value="Unassembled WGS sequence"/>
</dbReference>
<keyword evidence="1 2" id="KW-0690">Ribosome biogenesis</keyword>
<comment type="function">
    <text evidence="2">One of several proteins that assist in the late maturation steps of the functional core of the 30S ribosomal subunit. Associates with free 30S ribosomal subunits (but not with 30S subunits that are part of 70S ribosomes or polysomes). Required for efficient processing of 16S rRNA. May interact with the 5'-terminal helix region of 16S rRNA.</text>
</comment>
<dbReference type="GO" id="GO:0005829">
    <property type="term" value="C:cytosol"/>
    <property type="evidence" value="ECO:0007669"/>
    <property type="project" value="TreeGrafter"/>
</dbReference>
<organism evidence="3 4">
    <name type="scientific">Sphaerochaeta halotolerans</name>
    <dbReference type="NCBI Taxonomy" id="2293840"/>
    <lineage>
        <taxon>Bacteria</taxon>
        <taxon>Pseudomonadati</taxon>
        <taxon>Spirochaetota</taxon>
        <taxon>Spirochaetia</taxon>
        <taxon>Spirochaetales</taxon>
        <taxon>Sphaerochaetaceae</taxon>
        <taxon>Sphaerochaeta</taxon>
    </lineage>
</organism>
<dbReference type="OrthoDB" id="370444at2"/>
<dbReference type="HAMAP" id="MF_00003">
    <property type="entry name" value="RbfA"/>
    <property type="match status" value="1"/>
</dbReference>
<proteinExistence type="inferred from homology"/>
<comment type="subunit">
    <text evidence="2">Monomer. Binds 30S ribosomal subunits, but not 50S ribosomal subunits or 70S ribosomes.</text>
</comment>
<comment type="similarity">
    <text evidence="2">Belongs to the RbfA family.</text>
</comment>
<dbReference type="PANTHER" id="PTHR33515:SF1">
    <property type="entry name" value="RIBOSOME-BINDING FACTOR A, CHLOROPLASTIC-RELATED"/>
    <property type="match status" value="1"/>
</dbReference>
<gene>
    <name evidence="2 3" type="primary">rbfA</name>
    <name evidence="3" type="ORF">DYP60_08850</name>
</gene>
<sequence>MSEYSQKRIEAKLSEAISMLIVTGEVKNPLVSTLCSVSKVELSQDNAYATVYISSVLDDKSLEESVAGLQNASGFIQKRVGAFLKTRNTPVLKFKADFSLKEGQKINALIDSLVEDGKER</sequence>